<name>E9GNM1_DAPPU</name>
<evidence type="ECO:0000313" key="6">
    <source>
        <dbReference type="EMBL" id="EFX78794.1"/>
    </source>
</evidence>
<dbReference type="OrthoDB" id="6336275at2759"/>
<dbReference type="GO" id="GO:0007023">
    <property type="term" value="P:post-chaperonin tubulin folding pathway"/>
    <property type="evidence" value="ECO:0007669"/>
    <property type="project" value="InterPro"/>
</dbReference>
<organism evidence="6 7">
    <name type="scientific">Daphnia pulex</name>
    <name type="common">Water flea</name>
    <dbReference type="NCBI Taxonomy" id="6669"/>
    <lineage>
        <taxon>Eukaryota</taxon>
        <taxon>Metazoa</taxon>
        <taxon>Ecdysozoa</taxon>
        <taxon>Arthropoda</taxon>
        <taxon>Crustacea</taxon>
        <taxon>Branchiopoda</taxon>
        <taxon>Diplostraca</taxon>
        <taxon>Cladocera</taxon>
        <taxon>Anomopoda</taxon>
        <taxon>Daphniidae</taxon>
        <taxon>Daphnia</taxon>
    </lineage>
</organism>
<dbReference type="GO" id="GO:0007021">
    <property type="term" value="P:tubulin complex assembly"/>
    <property type="evidence" value="ECO:0007669"/>
    <property type="project" value="InterPro"/>
</dbReference>
<dbReference type="Pfam" id="PF23579">
    <property type="entry name" value="ARM_TBCD"/>
    <property type="match status" value="3"/>
</dbReference>
<dbReference type="GO" id="GO:0005096">
    <property type="term" value="F:GTPase activator activity"/>
    <property type="evidence" value="ECO:0000318"/>
    <property type="project" value="GO_Central"/>
</dbReference>
<dbReference type="GO" id="GO:0006457">
    <property type="term" value="P:protein folding"/>
    <property type="evidence" value="ECO:0000318"/>
    <property type="project" value="GO_Central"/>
</dbReference>
<dbReference type="HOGENOM" id="CLU_003043_0_0_1"/>
<dbReference type="InParanoid" id="E9GNM1"/>
<dbReference type="EMBL" id="GL732555">
    <property type="protein sequence ID" value="EFX78794.1"/>
    <property type="molecule type" value="Genomic_DNA"/>
</dbReference>
<dbReference type="GO" id="GO:0048487">
    <property type="term" value="F:beta-tubulin binding"/>
    <property type="evidence" value="ECO:0000318"/>
    <property type="project" value="GO_Central"/>
</dbReference>
<dbReference type="FunFam" id="1.25.10.10:FF:001104">
    <property type="entry name" value="Uncharacterized protein"/>
    <property type="match status" value="1"/>
</dbReference>
<evidence type="ECO:0000313" key="7">
    <source>
        <dbReference type="Proteomes" id="UP000000305"/>
    </source>
</evidence>
<dbReference type="Pfam" id="PF12612">
    <property type="entry name" value="TFCD_C"/>
    <property type="match status" value="1"/>
</dbReference>
<evidence type="ECO:0000259" key="4">
    <source>
        <dbReference type="Pfam" id="PF12612"/>
    </source>
</evidence>
<dbReference type="PhylomeDB" id="E9GNM1"/>
<dbReference type="InterPro" id="IPR022577">
    <property type="entry name" value="TBCD_C"/>
</dbReference>
<dbReference type="AlphaFoldDB" id="E9GNM1"/>
<dbReference type="GO" id="GO:0034333">
    <property type="term" value="P:adherens junction assembly"/>
    <property type="evidence" value="ECO:0000318"/>
    <property type="project" value="GO_Central"/>
</dbReference>
<dbReference type="InterPro" id="IPR016024">
    <property type="entry name" value="ARM-type_fold"/>
</dbReference>
<accession>E9GNM1</accession>
<dbReference type="GO" id="GO:0000226">
    <property type="term" value="P:microtubule cytoskeleton organization"/>
    <property type="evidence" value="ECO:0000318"/>
    <property type="project" value="GO_Central"/>
</dbReference>
<dbReference type="FunCoup" id="E9GNM1">
    <property type="interactions" value="1617"/>
</dbReference>
<protein>
    <recommendedName>
        <fullName evidence="2">Tubulin-specific chaperone D</fullName>
    </recommendedName>
</protein>
<reference evidence="6 7" key="1">
    <citation type="journal article" date="2011" name="Science">
        <title>The ecoresponsive genome of Daphnia pulex.</title>
        <authorList>
            <person name="Colbourne J.K."/>
            <person name="Pfrender M.E."/>
            <person name="Gilbert D."/>
            <person name="Thomas W.K."/>
            <person name="Tucker A."/>
            <person name="Oakley T.H."/>
            <person name="Tokishita S."/>
            <person name="Aerts A."/>
            <person name="Arnold G.J."/>
            <person name="Basu M.K."/>
            <person name="Bauer D.J."/>
            <person name="Caceres C.E."/>
            <person name="Carmel L."/>
            <person name="Casola C."/>
            <person name="Choi J.H."/>
            <person name="Detter J.C."/>
            <person name="Dong Q."/>
            <person name="Dusheyko S."/>
            <person name="Eads B.D."/>
            <person name="Frohlich T."/>
            <person name="Geiler-Samerotte K.A."/>
            <person name="Gerlach D."/>
            <person name="Hatcher P."/>
            <person name="Jogdeo S."/>
            <person name="Krijgsveld J."/>
            <person name="Kriventseva E.V."/>
            <person name="Kultz D."/>
            <person name="Laforsch C."/>
            <person name="Lindquist E."/>
            <person name="Lopez J."/>
            <person name="Manak J.R."/>
            <person name="Muller J."/>
            <person name="Pangilinan J."/>
            <person name="Patwardhan R.P."/>
            <person name="Pitluck S."/>
            <person name="Pritham E.J."/>
            <person name="Rechtsteiner A."/>
            <person name="Rho M."/>
            <person name="Rogozin I.B."/>
            <person name="Sakarya O."/>
            <person name="Salamov A."/>
            <person name="Schaack S."/>
            <person name="Shapiro H."/>
            <person name="Shiga Y."/>
            <person name="Skalitzky C."/>
            <person name="Smith Z."/>
            <person name="Souvorov A."/>
            <person name="Sung W."/>
            <person name="Tang Z."/>
            <person name="Tsuchiya D."/>
            <person name="Tu H."/>
            <person name="Vos H."/>
            <person name="Wang M."/>
            <person name="Wolf Y.I."/>
            <person name="Yamagata H."/>
            <person name="Yamada T."/>
            <person name="Ye Y."/>
            <person name="Shaw J.R."/>
            <person name="Andrews J."/>
            <person name="Crease T.J."/>
            <person name="Tang H."/>
            <person name="Lucas S.M."/>
            <person name="Robertson H.M."/>
            <person name="Bork P."/>
            <person name="Koonin E.V."/>
            <person name="Zdobnov E.M."/>
            <person name="Grigoriev I.V."/>
            <person name="Lynch M."/>
            <person name="Boore J.L."/>
        </authorList>
    </citation>
    <scope>NUCLEOTIDE SEQUENCE [LARGE SCALE GENOMIC DNA]</scope>
</reference>
<dbReference type="GO" id="GO:0016328">
    <property type="term" value="C:lateral plasma membrane"/>
    <property type="evidence" value="ECO:0000318"/>
    <property type="project" value="GO_Central"/>
</dbReference>
<evidence type="ECO:0000256" key="3">
    <source>
        <dbReference type="ARBA" id="ARBA00023186"/>
    </source>
</evidence>
<proteinExistence type="inferred from homology"/>
<feature type="domain" description="Tubulin-folding cofactor D ARM repeats" evidence="5">
    <location>
        <begin position="215"/>
        <end position="403"/>
    </location>
</feature>
<dbReference type="eggNOG" id="KOG1943">
    <property type="taxonomic scope" value="Eukaryota"/>
</dbReference>
<keyword evidence="3" id="KW-0143">Chaperone</keyword>
<dbReference type="InterPro" id="IPR033162">
    <property type="entry name" value="TBCD"/>
</dbReference>
<dbReference type="PANTHER" id="PTHR12658:SF0">
    <property type="entry name" value="TUBULIN-SPECIFIC CHAPERONE D"/>
    <property type="match status" value="1"/>
</dbReference>
<dbReference type="PANTHER" id="PTHR12658">
    <property type="entry name" value="BETA-TUBULIN COFACTOR D"/>
    <property type="match status" value="1"/>
</dbReference>
<dbReference type="GO" id="GO:0070830">
    <property type="term" value="P:bicellular tight junction assembly"/>
    <property type="evidence" value="ECO:0000318"/>
    <property type="project" value="GO_Central"/>
</dbReference>
<keyword evidence="7" id="KW-1185">Reference proteome</keyword>
<evidence type="ECO:0000256" key="2">
    <source>
        <dbReference type="ARBA" id="ARBA00015003"/>
    </source>
</evidence>
<evidence type="ECO:0000259" key="5">
    <source>
        <dbReference type="Pfam" id="PF25767"/>
    </source>
</evidence>
<feature type="domain" description="Tubulin-folding cofactor D C-terminal" evidence="4">
    <location>
        <begin position="642"/>
        <end position="760"/>
    </location>
</feature>
<dbReference type="Pfam" id="PF25767">
    <property type="entry name" value="ARM_TBCD_2nd"/>
    <property type="match status" value="1"/>
</dbReference>
<dbReference type="InterPro" id="IPR011989">
    <property type="entry name" value="ARM-like"/>
</dbReference>
<dbReference type="Gene3D" id="1.25.10.10">
    <property type="entry name" value="Leucine-rich Repeat Variant"/>
    <property type="match status" value="1"/>
</dbReference>
<dbReference type="Proteomes" id="UP000000305">
    <property type="component" value="Unassembled WGS sequence"/>
</dbReference>
<sequence>MTLEVADECTQKEIDVIGLGCSKESFTEHSEVEKLIDELRTSAQHQTNQTDIHQYQEQPHLIDSHLDGLLTKIINIIREEVLDYETADLEPLLHYLENQDPGVQLKWETHYGLLLWLSIVKYLAGTTKAQDMAFYVLAIYLTRPDVKDSYLPGFINWAHEVLTKDSAQLKKGVLSTLAGVFKHGQREQMMEHAHAVLRTILTIKFPPSELLIQLRNRLIFLKPRVASWRYQRGSRSLAANLQQSQPVETKAAISVNDEDDHDYDVPEEIEEVLNEILQALRDKNPKGIGRLTSRLSKNFADQVIESIMELFSLWESDMAWHGGCLALAELARHGLLLPQRLSSALPFMEQAMLYDELRGNFSVGSAVRDAACYLCWALARSYDPSLLQPFVHQLAKALVITTVLFVAQYEEYRPHLIQHLVDRKVIHWDTVIRQLTSQALHQMTFLDPESMKLILSTQILPRCTNPELYLRHGSILASGKVISALCQVAKDHQRRLPEELGQLPLVTSNNQQARVGNALALGSMPRFLLTVSLPKVIQQLCTCALITDKTLQWAESRKNALTALSLVCTTVGIAPSSPGGVDQVTLAGIFRTFIDGFEDYTVDSRGDIGAIVRESAMYSIQVLTNTSQPDLLEADLIRSVLHAVTKQSWMKVMRLDTYRKAVITGLVSSIGSLTESLVKSSSAPFMSYLRQLVAENKLDELNLVTRDILNVFQENLNSVRLMPYIFNFLDHLLSSGCLDSVFKSMSRSLLTLIRTEMTNGGKPLKLLISSVDLYCHLLRGDQVTFAKSIIHLLNLLVNQIPRVRKITATKLYETLLTLTDISPSLANHQDDILAIPSDTDWDEDVEALKPVKTQLRSLLIPPTLNP</sequence>
<dbReference type="KEGG" id="dpx:DAPPUDRAFT_245579"/>
<evidence type="ECO:0000256" key="1">
    <source>
        <dbReference type="ARBA" id="ARBA00006853"/>
    </source>
</evidence>
<comment type="similarity">
    <text evidence="1">Belongs to the TBCD family.</text>
</comment>
<gene>
    <name evidence="6" type="ORF">DAPPUDRAFT_245579</name>
</gene>
<dbReference type="InterPro" id="IPR058033">
    <property type="entry name" value="ARM_TBCD_2nd"/>
</dbReference>
<dbReference type="SUPFAM" id="SSF48371">
    <property type="entry name" value="ARM repeat"/>
    <property type="match status" value="1"/>
</dbReference>